<dbReference type="GO" id="GO:0012505">
    <property type="term" value="C:endomembrane system"/>
    <property type="evidence" value="ECO:0007669"/>
    <property type="project" value="UniProtKB-SubCell"/>
</dbReference>
<feature type="domain" description="MIR" evidence="12">
    <location>
        <begin position="202"/>
        <end position="256"/>
    </location>
</feature>
<feature type="transmembrane region" description="Helical" evidence="11">
    <location>
        <begin position="2310"/>
        <end position="2333"/>
    </location>
</feature>
<feature type="transmembrane region" description="Helical" evidence="11">
    <location>
        <begin position="2443"/>
        <end position="2468"/>
    </location>
</feature>
<evidence type="ECO:0000313" key="13">
    <source>
        <dbReference type="EMBL" id="PAA56862.1"/>
    </source>
</evidence>
<feature type="region of interest" description="Disordered" evidence="10">
    <location>
        <begin position="2726"/>
        <end position="2745"/>
    </location>
</feature>
<feature type="region of interest" description="Disordered" evidence="10">
    <location>
        <begin position="2815"/>
        <end position="2838"/>
    </location>
</feature>
<dbReference type="SMART" id="SM00472">
    <property type="entry name" value="MIR"/>
    <property type="match status" value="2"/>
</dbReference>
<evidence type="ECO:0000256" key="1">
    <source>
        <dbReference type="ARBA" id="ARBA00004127"/>
    </source>
</evidence>
<dbReference type="Gene3D" id="2.80.10.50">
    <property type="match status" value="2"/>
</dbReference>
<keyword evidence="9" id="KW-0407">Ion channel</keyword>
<dbReference type="OrthoDB" id="300855at2759"/>
<dbReference type="Pfam" id="PF01365">
    <property type="entry name" value="RYDR_ITPR"/>
    <property type="match status" value="2"/>
</dbReference>
<dbReference type="Pfam" id="PF08454">
    <property type="entry name" value="RIH_assoc"/>
    <property type="match status" value="1"/>
</dbReference>
<keyword evidence="4" id="KW-0677">Repeat</keyword>
<dbReference type="Gene3D" id="1.25.10.30">
    <property type="entry name" value="IP3 receptor type 1 binding core, RIH domain"/>
    <property type="match status" value="1"/>
</dbReference>
<dbReference type="PANTHER" id="PTHR13715:SF99">
    <property type="entry name" value="INOSITOL 1,4,5-TRISPHOSPHATE RECEPTOR-LIKE PROTEIN A"/>
    <property type="match status" value="1"/>
</dbReference>
<dbReference type="Pfam" id="PF08709">
    <property type="entry name" value="Ins145_P3_rec"/>
    <property type="match status" value="1"/>
</dbReference>
<feature type="region of interest" description="Disordered" evidence="10">
    <location>
        <begin position="1910"/>
        <end position="1994"/>
    </location>
</feature>
<keyword evidence="6" id="KW-0406">Ion transport</keyword>
<comment type="subcellular location">
    <subcellularLocation>
        <location evidence="1">Endomembrane system</location>
        <topology evidence="1">Multi-pass membrane protein</topology>
    </subcellularLocation>
</comment>
<dbReference type="Pfam" id="PF00520">
    <property type="entry name" value="Ion_trans"/>
    <property type="match status" value="1"/>
</dbReference>
<dbReference type="SUPFAM" id="SSF100909">
    <property type="entry name" value="IP3 receptor type 1 binding core, domain 2"/>
    <property type="match status" value="2"/>
</dbReference>
<name>A0A267E835_9PLAT</name>
<dbReference type="EMBL" id="NIVC01002565">
    <property type="protein sequence ID" value="PAA56862.1"/>
    <property type="molecule type" value="Genomic_DNA"/>
</dbReference>
<dbReference type="InterPro" id="IPR005821">
    <property type="entry name" value="Ion_trans_dom"/>
</dbReference>
<proteinExistence type="predicted"/>
<feature type="compositionally biased region" description="Gly residues" evidence="10">
    <location>
        <begin position="2728"/>
        <end position="2738"/>
    </location>
</feature>
<dbReference type="GO" id="GO:0005262">
    <property type="term" value="F:calcium channel activity"/>
    <property type="evidence" value="ECO:0007669"/>
    <property type="project" value="InterPro"/>
</dbReference>
<keyword evidence="14" id="KW-1185">Reference proteome</keyword>
<evidence type="ECO:0000256" key="9">
    <source>
        <dbReference type="ARBA" id="ARBA00023303"/>
    </source>
</evidence>
<feature type="transmembrane region" description="Helical" evidence="11">
    <location>
        <begin position="2488"/>
        <end position="2510"/>
    </location>
</feature>
<dbReference type="InterPro" id="IPR000699">
    <property type="entry name" value="RIH_dom"/>
</dbReference>
<reference evidence="13 14" key="1">
    <citation type="submission" date="2017-06" db="EMBL/GenBank/DDBJ databases">
        <title>A platform for efficient transgenesis in Macrostomum lignano, a flatworm model organism for stem cell research.</title>
        <authorList>
            <person name="Berezikov E."/>
        </authorList>
    </citation>
    <scope>NUCLEOTIDE SEQUENCE [LARGE SCALE GENOMIC DNA]</scope>
    <source>
        <strain evidence="13">DV1</strain>
        <tissue evidence="13">Whole organism</tissue>
    </source>
</reference>
<keyword evidence="8" id="KW-1071">Ligand-gated ion channel</keyword>
<keyword evidence="3 11" id="KW-0812">Transmembrane</keyword>
<evidence type="ECO:0000256" key="10">
    <source>
        <dbReference type="SAM" id="MobiDB-lite"/>
    </source>
</evidence>
<dbReference type="InterPro" id="IPR013662">
    <property type="entry name" value="RIH_assoc-dom"/>
</dbReference>
<feature type="transmembrane region" description="Helical" evidence="11">
    <location>
        <begin position="2558"/>
        <end position="2585"/>
    </location>
</feature>
<evidence type="ECO:0000256" key="8">
    <source>
        <dbReference type="ARBA" id="ARBA00023286"/>
    </source>
</evidence>
<gene>
    <name evidence="13" type="ORF">BOX15_Mlig032795g1</name>
</gene>
<keyword evidence="7 11" id="KW-0472">Membrane</keyword>
<evidence type="ECO:0000256" key="2">
    <source>
        <dbReference type="ARBA" id="ARBA00022448"/>
    </source>
</evidence>
<dbReference type="InterPro" id="IPR014821">
    <property type="entry name" value="Ins145_P3_rcpt"/>
</dbReference>
<evidence type="ECO:0000256" key="7">
    <source>
        <dbReference type="ARBA" id="ARBA00023136"/>
    </source>
</evidence>
<dbReference type="CDD" id="cd23280">
    <property type="entry name" value="beta-trefoil_MIR_itr-1-like"/>
    <property type="match status" value="1"/>
</dbReference>
<dbReference type="Gene3D" id="1.10.287.70">
    <property type="match status" value="1"/>
</dbReference>
<evidence type="ECO:0000256" key="6">
    <source>
        <dbReference type="ARBA" id="ARBA00023065"/>
    </source>
</evidence>
<evidence type="ECO:0000256" key="4">
    <source>
        <dbReference type="ARBA" id="ARBA00022737"/>
    </source>
</evidence>
<dbReference type="STRING" id="282301.A0A267E835"/>
<comment type="caution">
    <text evidence="13">The sequence shown here is derived from an EMBL/GenBank/DDBJ whole genome shotgun (WGS) entry which is preliminary data.</text>
</comment>
<accession>A0A267E835</accession>
<evidence type="ECO:0000259" key="12">
    <source>
        <dbReference type="PROSITE" id="PS50919"/>
    </source>
</evidence>
<organism evidence="13 14">
    <name type="scientific">Macrostomum lignano</name>
    <dbReference type="NCBI Taxonomy" id="282301"/>
    <lineage>
        <taxon>Eukaryota</taxon>
        <taxon>Metazoa</taxon>
        <taxon>Spiralia</taxon>
        <taxon>Lophotrochozoa</taxon>
        <taxon>Platyhelminthes</taxon>
        <taxon>Rhabditophora</taxon>
        <taxon>Macrostomorpha</taxon>
        <taxon>Macrostomida</taxon>
        <taxon>Macrostomidae</taxon>
        <taxon>Macrostomum</taxon>
    </lineage>
</organism>
<dbReference type="GO" id="GO:0016020">
    <property type="term" value="C:membrane"/>
    <property type="evidence" value="ECO:0007669"/>
    <property type="project" value="InterPro"/>
</dbReference>
<evidence type="ECO:0000256" key="3">
    <source>
        <dbReference type="ARBA" id="ARBA00022692"/>
    </source>
</evidence>
<protein>
    <recommendedName>
        <fullName evidence="12">MIR domain-containing protein</fullName>
    </recommendedName>
</protein>
<dbReference type="SUPFAM" id="SSF82109">
    <property type="entry name" value="MIR domain"/>
    <property type="match status" value="2"/>
</dbReference>
<dbReference type="PROSITE" id="PS50919">
    <property type="entry name" value="MIR"/>
    <property type="match status" value="1"/>
</dbReference>
<dbReference type="InterPro" id="IPR015925">
    <property type="entry name" value="Ryanodine_IP3_receptor"/>
</dbReference>
<dbReference type="InterPro" id="IPR016093">
    <property type="entry name" value="MIR_motif"/>
</dbReference>
<evidence type="ECO:0000256" key="11">
    <source>
        <dbReference type="SAM" id="Phobius"/>
    </source>
</evidence>
<evidence type="ECO:0000313" key="14">
    <source>
        <dbReference type="Proteomes" id="UP000215902"/>
    </source>
</evidence>
<dbReference type="InterPro" id="IPR036300">
    <property type="entry name" value="MIR_dom_sf"/>
</dbReference>
<dbReference type="PANTHER" id="PTHR13715">
    <property type="entry name" value="RYANODINE RECEPTOR AND IP3 RECEPTOR"/>
    <property type="match status" value="1"/>
</dbReference>
<evidence type="ECO:0000256" key="5">
    <source>
        <dbReference type="ARBA" id="ARBA00022989"/>
    </source>
</evidence>
<sequence>CEPVGDLAGCGNLQPAVSDGRPGLRSSMMNSGFVCIGDYVGLYCEDTDGHVYSHSSSNAFNGLFVYHSLDRDHPTQVPDPQVLLFQVCIQNRYKLDKKYRKLLSSKTASSGGAGLAGLGVGGVGGGGGVSPSGGGVGGVSGSESGVTGAGTGVSLGAGGVGGVDGVSSARETLEAKQHFEQARCAANAENVDNMAEQKRNQGKRVRYGEIIQLKHVFTGKFVHVNTNQTSQYDKNNMLLSLHEFNSKNAQFRILPRYKVKSEGEYVQLLDQTSFESIKSPGHFFHASHGFPIEAGRIVSELNLGVDQTGFTILKSHTHYGEFEAFARGGQFVQLFHKELEAYVVAEGLFDDEVTEGVHLRIREVDQLNARTLRQSTSAITYWQVESEKTMLNGDILTWDQQFRFRHATTRKYLCLQQEGSGYVVSLLDDATDPHTVFKLHPVLQETAELKFESYARIEHVITGSWLHAIKDKAYERREFLNMEDEKSMKALRWDGGELREVTCCSDRRYDDAYTIKKVEQLQVQNFNFVAGMVPFLQNLIAMRQSGKQLVGKETFGICHALKELRDFMVVNGEPCKEKQKLLRNLRVIDLLVTLLKFPLKGTSDEHNLSRVFYYAYDILHTYMLGNSRKNALYFAKYIEFFQTQMIDKSDLALKVTKMLVELMKDNRKIVDRISKEQIDDFVDLLRKNEHYSYLELLKVLCVCNGVAITDNQSYIAQKWLLEDTRGIYLSERGQNIDRKPNETYVSTDQMKTWTPLVDFVQPDESDQESVERCLFLRTQLDLFIALCHGRNEECIRLITKDLSYLTWEEAYLGLSSDSLPQAFRAKYCEIVIGLFVNVGNNYSVVESPQLSFIYEYVGTKDSVGSATAPDQYAAKDLITVFPVIRDWITQFLDQNRFMVAAQIPNNMLIEQVLRLLHYLVKFGYYGDVHDLAMLLPPLKNLLNGENDVPFLPDKSSQGRADYTKDNKKIVQRFKQHDRYKKSPQTLAIVNAKHAALRVLDLVMTFQENARLASFISKFKDCEMSEVKKKQARHPMVPALYSSFDSFDTKKSARKKQNAIRKELRIMFDESSRYLDTDNLTAILIDLANYEYDPMVELSLQLLNKLYSSKSSMFQRAINSLVLTTPDSCRVHREVSKQVPLLRMTARSKWTAEQARKMQTILGELYELCHLPKAEEEPHPMNQRLMISHNILPVIFDILATETDAQLSENYVETAGVLRKAVRLLKALTLRYPDVQEQVFAHLDDLLRVRLVESDLALALKEVFANNQELCLRVLPKQILRIVYLVAEHQERAPEFLELLSAIVKVEGTGLALKRNQTLVMKYIMQNYSRVAYILEQCSVKDRMDVLNGNRGADHCQYLVSFIDLLATCAEGENRYIESLCQTILSVQEILGILNDPDVENHLKKPFLRYMFFAYMKTTAAAGENRSLDIIHDSVTWQIWDYLDHLGRELLGLAYWIRDDADRDTVYFMTAKPFPKIMRLHDTCPLCSSLVSEDESKPLKLNLENAVVKMREDDYRGHSSLHYVFDAVFPFLQAFAQKFYVVDEDKDFQNEREIFDRMTTGAVEFCCQLASIVVEPKVLTQMVSCLSCIVKRSSHPPSIMEPVVENIGKGTKLQDTVSQMKSGNKEYYEQEIILNTKLKSLAVNLSLLWGGHNTVKAQLKVNSNREYTTIGGDEALPLDEEFQSHVRCLIGMGSRKPEQRYKLGALLVNGLRICATTSGTTHVPTTSTETKLRREQERLTVRILQILRAFMHNEERKLPADWEVRTTEFRVKKGLRNISDIQTTLNSFELVKHALPHLASTSSLVAKEVLSLLGMMLFNANERVQESMLNYFLHTKEEVFFYAVRNRLQMSTANIKERRLLISQQKARQSEAKSQAENLRATMTLGIKALQQIKQYRIEMKIEQANNDLTRRVSLTKMQSQSMMTKRRKESGSQTPSNSSGKKSGGSGNKKVAFANGLKGESQEPMAQSLLEESASSDSGAEVENLASQTHDEDETISMKDDGYIALVLKVLASICDGQHFGLQNYLREQPDNIKSFNIVAEVSQFINVAYSNINGDTIDLLIQLFSTVNEFCAGNQENRATVYDNKIIDYINFILRSSDFESCEPQQVVQLRQTIANLVISLIEENSPEALVIAREVKDTLDKGALYRAMSECYEAQQRTGKDGGFLVRLFKKEENRELKEAMYEVGFTFYVILARLYDIDPAMGKKDSDPYGRELQISDIQQKAFKFFKKNAMTIEILKNDNLQKVHFRVRNKNVLREELKEKLKWNVDRSSPSTKIRDFMDWTKAILKDIHYQKKVLSNPFTILLTRLWLIWNHAATLTAVIINLIMLIGLEATDTPTMLADTGMFTIPANESARWKSQFEHLEMWKDAFAYTMDILAIVILLAFFVANHPEPPNVRRIRDRLRRLRRAKADEEDDPADCRDRGSEGGNKLAVNLFSIATLYYLSFAACAFAGTFYCPYFFAFHLLNMVNNNQLLQGVIQAVTMNGLSLIWVSVLGIAIMYLFSVLAFARLRRGFGGLMFCSDLSQCFVTVLRFGLIGDLFENMVPREDSPTFDSFFWMAIFHIVFFILITTVGLNIIFGIIVDTFSELRNMKWTAEVDMRDNCFICSRSNYDFEHHGQGFDYHVRNEHNMWAYIFFFIHLQDTAKNDYTSLELHVYKLLIEEKYDFFPMNRALCLSAKDEDSTESKIDELLQHVKNLVQHQKEEEAERKRWAELNRQRKWQRRVLGGGGGGGGGGGHRDSVSEADDFLSVPRVASFRQLNLEAQNREASPNNSEDEYRLTVSHPELGIAPAAAVAPAVVEAAAAEQHLGFLDAYDEDGEPRHPAQPPPIDRGART</sequence>
<dbReference type="Pfam" id="PF02815">
    <property type="entry name" value="MIR"/>
    <property type="match status" value="1"/>
</dbReference>
<keyword evidence="2" id="KW-0813">Transport</keyword>
<feature type="transmembrane region" description="Helical" evidence="11">
    <location>
        <begin position="2371"/>
        <end position="2390"/>
    </location>
</feature>
<dbReference type="InterPro" id="IPR035910">
    <property type="entry name" value="RyR/IP3R_RIH_dom_sf"/>
</dbReference>
<feature type="non-terminal residue" evidence="13">
    <location>
        <position position="1"/>
    </location>
</feature>
<keyword evidence="5 11" id="KW-1133">Transmembrane helix</keyword>
<dbReference type="Proteomes" id="UP000215902">
    <property type="component" value="Unassembled WGS sequence"/>
</dbReference>